<dbReference type="InterPro" id="IPR007175">
    <property type="entry name" value="Rpr2/Snm1/Rpp21"/>
</dbReference>
<organism evidence="2 3">
    <name type="scientific">Podila minutissima</name>
    <dbReference type="NCBI Taxonomy" id="64525"/>
    <lineage>
        <taxon>Eukaryota</taxon>
        <taxon>Fungi</taxon>
        <taxon>Fungi incertae sedis</taxon>
        <taxon>Mucoromycota</taxon>
        <taxon>Mortierellomycotina</taxon>
        <taxon>Mortierellomycetes</taxon>
        <taxon>Mortierellales</taxon>
        <taxon>Mortierellaceae</taxon>
        <taxon>Podila</taxon>
    </lineage>
</organism>
<reference evidence="2" key="1">
    <citation type="journal article" date="2020" name="Fungal Divers.">
        <title>Resolving the Mortierellaceae phylogeny through synthesis of multi-gene phylogenetics and phylogenomics.</title>
        <authorList>
            <person name="Vandepol N."/>
            <person name="Liber J."/>
            <person name="Desiro A."/>
            <person name="Na H."/>
            <person name="Kennedy M."/>
            <person name="Barry K."/>
            <person name="Grigoriev I.V."/>
            <person name="Miller A.N."/>
            <person name="O'Donnell K."/>
            <person name="Stajich J.E."/>
            <person name="Bonito G."/>
        </authorList>
    </citation>
    <scope>NUCLEOTIDE SEQUENCE</scope>
    <source>
        <strain evidence="2">NVP1</strain>
    </source>
</reference>
<feature type="compositionally biased region" description="Low complexity" evidence="1">
    <location>
        <begin position="208"/>
        <end position="220"/>
    </location>
</feature>
<dbReference type="AlphaFoldDB" id="A0A9P5SE50"/>
<feature type="compositionally biased region" description="Polar residues" evidence="1">
    <location>
        <begin position="221"/>
        <end position="232"/>
    </location>
</feature>
<dbReference type="EMBL" id="JAAAUY010000728">
    <property type="protein sequence ID" value="KAF9326860.1"/>
    <property type="molecule type" value="Genomic_DNA"/>
</dbReference>
<feature type="compositionally biased region" description="Low complexity" evidence="1">
    <location>
        <begin position="254"/>
        <end position="272"/>
    </location>
</feature>
<feature type="compositionally biased region" description="Basic and acidic residues" evidence="1">
    <location>
        <begin position="45"/>
        <end position="58"/>
    </location>
</feature>
<protein>
    <submittedName>
        <fullName evidence="2">Uncharacterized protein</fullName>
    </submittedName>
</protein>
<gene>
    <name evidence="2" type="ORF">BG006_009759</name>
</gene>
<name>A0A9P5SE50_9FUNG</name>
<dbReference type="Pfam" id="PF04032">
    <property type="entry name" value="Rpr2"/>
    <property type="match status" value="1"/>
</dbReference>
<proteinExistence type="predicted"/>
<evidence type="ECO:0000313" key="2">
    <source>
        <dbReference type="EMBL" id="KAF9326860.1"/>
    </source>
</evidence>
<dbReference type="GO" id="GO:0006396">
    <property type="term" value="P:RNA processing"/>
    <property type="evidence" value="ECO:0007669"/>
    <property type="project" value="InterPro"/>
</dbReference>
<comment type="caution">
    <text evidence="2">The sequence shown here is derived from an EMBL/GenBank/DDBJ whole genome shotgun (WGS) entry which is preliminary data.</text>
</comment>
<feature type="region of interest" description="Disordered" evidence="1">
    <location>
        <begin position="175"/>
        <end position="316"/>
    </location>
</feature>
<dbReference type="Proteomes" id="UP000696485">
    <property type="component" value="Unassembled WGS sequence"/>
</dbReference>
<evidence type="ECO:0000313" key="3">
    <source>
        <dbReference type="Proteomes" id="UP000696485"/>
    </source>
</evidence>
<evidence type="ECO:0000256" key="1">
    <source>
        <dbReference type="SAM" id="MobiDB-lite"/>
    </source>
</evidence>
<accession>A0A9P5SE50</accession>
<feature type="region of interest" description="Disordered" evidence="1">
    <location>
        <begin position="45"/>
        <end position="80"/>
    </location>
</feature>
<sequence length="322" mass="34487">MSQFLSLASDRELRLHEDIQSRACAGCGSIFVPGMNSTVKIVAAETKRQKERRNAVERRKSKAEKKKAITPNEQEKGHSQGLGIATNKASVDTTLTDNINTATSAMSSSQPRKAAISSKKTIQIIQYTEQVQKLNQAQRGLGTNRVDKAEARSDQLLNHVVYHCKRCERETEIPGTKKGYLDGRIKPSKTISRKRKQKRQTPSQSAVTPTPSQSSSLLPSKDTNPPSPTTVAGQKRPRPGIVASMPASPVGGLSRASSAASSAATSPTSSPRISTLNEKSSSRKKKKTNLASLLASQKAEKGSPPDQGGGGDSVLANFLMGL</sequence>
<keyword evidence="3" id="KW-1185">Reference proteome</keyword>